<evidence type="ECO:0000313" key="2">
    <source>
        <dbReference type="EMBL" id="KAL1566009.1"/>
    </source>
</evidence>
<sequence>MKASVNEHEDKEKEKVMSVTGENPYDIEFHDDDVQKHKGKEVDVNKRRRDKKKGFGRKIALINSKSPRPDEWWRIFGHDAPNLQKIHTKKRNRLERERLTDLLYVHYNLRLQNRLGSKKRSYDPIDYECIDKVEFWVIDENPEEELDYEELEEMLDEEQAKGDEDVAMRINDEDIDLSKFGDGDCGSTSSSSSSSSSSDEFNDLSHMTLRK</sequence>
<evidence type="ECO:0000313" key="3">
    <source>
        <dbReference type="Proteomes" id="UP001567538"/>
    </source>
</evidence>
<dbReference type="EMBL" id="JBEAFC010000002">
    <property type="protein sequence ID" value="KAL1566009.1"/>
    <property type="molecule type" value="Genomic_DNA"/>
</dbReference>
<dbReference type="AlphaFoldDB" id="A0ABD1IDU9"/>
<comment type="caution">
    <text evidence="2">The sequence shown here is derived from an EMBL/GenBank/DDBJ whole genome shotgun (WGS) entry which is preliminary data.</text>
</comment>
<keyword evidence="3" id="KW-1185">Reference proteome</keyword>
<evidence type="ECO:0000256" key="1">
    <source>
        <dbReference type="SAM" id="MobiDB-lite"/>
    </source>
</evidence>
<feature type="compositionally biased region" description="Basic and acidic residues" evidence="1">
    <location>
        <begin position="1"/>
        <end position="16"/>
    </location>
</feature>
<feature type="compositionally biased region" description="Low complexity" evidence="1">
    <location>
        <begin position="187"/>
        <end position="198"/>
    </location>
</feature>
<feature type="region of interest" description="Disordered" evidence="1">
    <location>
        <begin position="1"/>
        <end position="51"/>
    </location>
</feature>
<organism evidence="2 3">
    <name type="scientific">Salvia divinorum</name>
    <name type="common">Maria pastora</name>
    <name type="synonym">Diviner's sage</name>
    <dbReference type="NCBI Taxonomy" id="28513"/>
    <lineage>
        <taxon>Eukaryota</taxon>
        <taxon>Viridiplantae</taxon>
        <taxon>Streptophyta</taxon>
        <taxon>Embryophyta</taxon>
        <taxon>Tracheophyta</taxon>
        <taxon>Spermatophyta</taxon>
        <taxon>Magnoliopsida</taxon>
        <taxon>eudicotyledons</taxon>
        <taxon>Gunneridae</taxon>
        <taxon>Pentapetalae</taxon>
        <taxon>asterids</taxon>
        <taxon>lamiids</taxon>
        <taxon>Lamiales</taxon>
        <taxon>Lamiaceae</taxon>
        <taxon>Nepetoideae</taxon>
        <taxon>Mentheae</taxon>
        <taxon>Salviinae</taxon>
        <taxon>Salvia</taxon>
        <taxon>Salvia subgen. Calosphace</taxon>
    </lineage>
</organism>
<dbReference type="InterPro" id="IPR012337">
    <property type="entry name" value="RNaseH-like_sf"/>
</dbReference>
<accession>A0ABD1IDU9</accession>
<feature type="compositionally biased region" description="Basic and acidic residues" evidence="1">
    <location>
        <begin position="32"/>
        <end position="45"/>
    </location>
</feature>
<name>A0ABD1IDU9_SALDI</name>
<protein>
    <submittedName>
        <fullName evidence="2">Uncharacterized protein</fullName>
    </submittedName>
</protein>
<dbReference type="Proteomes" id="UP001567538">
    <property type="component" value="Unassembled WGS sequence"/>
</dbReference>
<reference evidence="2 3" key="1">
    <citation type="submission" date="2024-06" db="EMBL/GenBank/DDBJ databases">
        <title>A chromosome level genome sequence of Diviner's sage (Salvia divinorum).</title>
        <authorList>
            <person name="Ford S.A."/>
            <person name="Ro D.-K."/>
            <person name="Ness R.W."/>
            <person name="Phillips M.A."/>
        </authorList>
    </citation>
    <scope>NUCLEOTIDE SEQUENCE [LARGE SCALE GENOMIC DNA]</scope>
    <source>
        <strain evidence="2">SAF-2024a</strain>
        <tissue evidence="2">Leaf</tissue>
    </source>
</reference>
<gene>
    <name evidence="2" type="ORF">AAHA92_01667</name>
</gene>
<proteinExistence type="predicted"/>
<feature type="region of interest" description="Disordered" evidence="1">
    <location>
        <begin position="175"/>
        <end position="211"/>
    </location>
</feature>
<dbReference type="SUPFAM" id="SSF53098">
    <property type="entry name" value="Ribonuclease H-like"/>
    <property type="match status" value="1"/>
</dbReference>